<evidence type="ECO:0000313" key="2">
    <source>
        <dbReference type="EMBL" id="SPY99894.1"/>
    </source>
</evidence>
<evidence type="ECO:0000313" key="1">
    <source>
        <dbReference type="EMBL" id="MBH3441769.1"/>
    </source>
</evidence>
<name>A0A2X2BXU3_PSELU</name>
<sequence>MDIRLTLRNIYDTSDDEGLLHQDFPYRVSACCQPDLKSEAIAAIENSPTLKAFNVEANLDAQAGLIIEFCTFESESTIYRFFGLISPAEIQSAERHKIIRHHYVTTAGELRAAIAHLPDDFPIIHTSDGDGESVNRRGALVMVNEWAWQELGQDRCANEGICLRIASLGIYDWERLERASRG</sequence>
<evidence type="ECO:0000313" key="4">
    <source>
        <dbReference type="Proteomes" id="UP000250443"/>
    </source>
</evidence>
<dbReference type="EMBL" id="UAUF01000002">
    <property type="protein sequence ID" value="SPY99894.1"/>
    <property type="molecule type" value="Genomic_DNA"/>
</dbReference>
<dbReference type="AlphaFoldDB" id="A0A2X2BXU3"/>
<accession>A0A2X2BXU3</accession>
<protein>
    <submittedName>
        <fullName evidence="2">Uncharacterized protein</fullName>
    </submittedName>
</protein>
<dbReference type="EMBL" id="JADTXM010000028">
    <property type="protein sequence ID" value="MBH3441769.1"/>
    <property type="molecule type" value="Genomic_DNA"/>
</dbReference>
<dbReference type="EMBL" id="UAUF01000002">
    <property type="protein sequence ID" value="SPZ00070.1"/>
    <property type="molecule type" value="Genomic_DNA"/>
</dbReference>
<dbReference type="Proteomes" id="UP000250443">
    <property type="component" value="Unassembled WGS sequence"/>
</dbReference>
<evidence type="ECO:0000313" key="3">
    <source>
        <dbReference type="EMBL" id="SPZ00070.1"/>
    </source>
</evidence>
<proteinExistence type="predicted"/>
<gene>
    <name evidence="1" type="ORF">I5Q09_24120</name>
    <name evidence="2" type="ORF">NCTC11842_00039</name>
    <name evidence="3" type="ORF">NCTC11842_00215</name>
</gene>
<dbReference type="Proteomes" id="UP000638986">
    <property type="component" value="Unassembled WGS sequence"/>
</dbReference>
<evidence type="ECO:0000313" key="5">
    <source>
        <dbReference type="Proteomes" id="UP000638986"/>
    </source>
</evidence>
<dbReference type="RefSeq" id="WP_112297404.1">
    <property type="nucleotide sequence ID" value="NZ_JAAMQY010000010.1"/>
</dbReference>
<reference evidence="2 4" key="1">
    <citation type="submission" date="2018-06" db="EMBL/GenBank/DDBJ databases">
        <authorList>
            <consortium name="Pathogen Informatics"/>
            <person name="Doyle S."/>
        </authorList>
    </citation>
    <scope>NUCLEOTIDE SEQUENCE [LARGE SCALE GENOMIC DNA]</scope>
    <source>
        <strain evidence="2 4">NCTC11842</strain>
    </source>
</reference>
<organism evidence="2 4">
    <name type="scientific">Pseudomonas luteola</name>
    <dbReference type="NCBI Taxonomy" id="47886"/>
    <lineage>
        <taxon>Bacteria</taxon>
        <taxon>Pseudomonadati</taxon>
        <taxon>Pseudomonadota</taxon>
        <taxon>Gammaproteobacteria</taxon>
        <taxon>Pseudomonadales</taxon>
        <taxon>Pseudomonadaceae</taxon>
        <taxon>Pseudomonas</taxon>
    </lineage>
</organism>
<reference evidence="1 5" key="2">
    <citation type="submission" date="2020-11" db="EMBL/GenBank/DDBJ databases">
        <title>Enhanced detection system for hospital associated transmission using whole genome sequencing surveillance.</title>
        <authorList>
            <person name="Harrison L.H."/>
            <person name="Van Tyne D."/>
            <person name="Marsh J.W."/>
            <person name="Griffith M.P."/>
            <person name="Snyder D.J."/>
            <person name="Cooper V.S."/>
            <person name="Mustapha M."/>
        </authorList>
    </citation>
    <scope>NUCLEOTIDE SEQUENCE [LARGE SCALE GENOMIC DNA]</scope>
    <source>
        <strain evidence="1 5">PSB00013</strain>
    </source>
</reference>